<dbReference type="OrthoDB" id="912723at2"/>
<feature type="chain" id="PRO_5012709548" description="Outer membrane protein beta-barrel domain-containing protein" evidence="1">
    <location>
        <begin position="29"/>
        <end position="463"/>
    </location>
</feature>
<feature type="signal peptide" evidence="1">
    <location>
        <begin position="1"/>
        <end position="28"/>
    </location>
</feature>
<dbReference type="Proteomes" id="UP000192266">
    <property type="component" value="Unassembled WGS sequence"/>
</dbReference>
<protein>
    <recommendedName>
        <fullName evidence="4">Outer membrane protein beta-barrel domain-containing protein</fullName>
    </recommendedName>
</protein>
<keyword evidence="3" id="KW-1185">Reference proteome</keyword>
<keyword evidence="1" id="KW-0732">Signal</keyword>
<name>A0A1W1VJY2_9BACT</name>
<dbReference type="EMBL" id="FWWW01000064">
    <property type="protein sequence ID" value="SMB93672.1"/>
    <property type="molecule type" value="Genomic_DNA"/>
</dbReference>
<sequence length="463" mass="51989">MSYLYSFRSFRRLLGVGLLAATCFRASAQTAPDTTRLSYGEEIVATPETDVPLRVQPEDRSLWKLGLNNLTVGNSLLGSDKYYTRYGLHIAYERRLKTPAWTVLAEVSPAITHYRAEPSADLVRGLGVRTQVAGRYYYNIERRLRLGKNISNFSANYVSVALGAGTGLGRPARDTPYYFLTNNERRVAADVAVVYGLQRRLGRYGFIDANIGVSSFLSTPKPKLAISNSLRIGLAIGSQSAANYSPRVVPVDEDESLQPKAYAGFLLGAYLYRVRYSATNPYRGAISPPKAGVGTYNQEILMPYAYAGYYVRPHLAVQVGMQRQREEFRGSATDFSGLSRDSITNKNDLALPVMLRYSLTRSFLKRWQFDVVGGVVPHWSSVRFQEQEFINEQLTNEVGFRRSAFGMHASAGLQASYGFGRRRHLQATTEWVLTKDLRSNFQSGESLQWGFSFIGLRYRFGYQ</sequence>
<dbReference type="STRING" id="645990.SAMN00120144_2677"/>
<evidence type="ECO:0008006" key="4">
    <source>
        <dbReference type="Google" id="ProtNLM"/>
    </source>
</evidence>
<gene>
    <name evidence="2" type="ORF">SAMN00120144_2677</name>
</gene>
<proteinExistence type="predicted"/>
<reference evidence="2 3" key="1">
    <citation type="submission" date="2017-04" db="EMBL/GenBank/DDBJ databases">
        <authorList>
            <person name="Afonso C.L."/>
            <person name="Miller P.J."/>
            <person name="Scott M.A."/>
            <person name="Spackman E."/>
            <person name="Goraichik I."/>
            <person name="Dimitrov K.M."/>
            <person name="Suarez D.L."/>
            <person name="Swayne D.E."/>
        </authorList>
    </citation>
    <scope>NUCLEOTIDE SEQUENCE [LARGE SCALE GENOMIC DNA]</scope>
    <source>
        <strain evidence="2 3">DSM 11622</strain>
    </source>
</reference>
<dbReference type="RefSeq" id="WP_084444971.1">
    <property type="nucleotide sequence ID" value="NZ_FWWW01000064.1"/>
</dbReference>
<dbReference type="AlphaFoldDB" id="A0A1W1VJY2"/>
<organism evidence="2 3">
    <name type="scientific">Hymenobacter roseosalivarius DSM 11622</name>
    <dbReference type="NCBI Taxonomy" id="645990"/>
    <lineage>
        <taxon>Bacteria</taxon>
        <taxon>Pseudomonadati</taxon>
        <taxon>Bacteroidota</taxon>
        <taxon>Cytophagia</taxon>
        <taxon>Cytophagales</taxon>
        <taxon>Hymenobacteraceae</taxon>
        <taxon>Hymenobacter</taxon>
    </lineage>
</organism>
<evidence type="ECO:0000256" key="1">
    <source>
        <dbReference type="SAM" id="SignalP"/>
    </source>
</evidence>
<evidence type="ECO:0000313" key="2">
    <source>
        <dbReference type="EMBL" id="SMB93672.1"/>
    </source>
</evidence>
<evidence type="ECO:0000313" key="3">
    <source>
        <dbReference type="Proteomes" id="UP000192266"/>
    </source>
</evidence>
<accession>A0A1W1VJY2</accession>